<dbReference type="GO" id="GO:0019262">
    <property type="term" value="P:N-acetylneuraminate catabolic process"/>
    <property type="evidence" value="ECO:0007669"/>
    <property type="project" value="UniProtKB-UniRule"/>
</dbReference>
<dbReference type="eggNOG" id="COG0363">
    <property type="taxonomic scope" value="Bacteria"/>
</dbReference>
<keyword evidence="7" id="KW-1185">Reference proteome</keyword>
<evidence type="ECO:0000256" key="2">
    <source>
        <dbReference type="ARBA" id="ARBA00022801"/>
    </source>
</evidence>
<gene>
    <name evidence="4" type="primary">nagB</name>
    <name evidence="6" type="ORF">BA70_00040</name>
</gene>
<proteinExistence type="inferred from homology"/>
<reference evidence="6 7" key="1">
    <citation type="submission" date="2012-09" db="EMBL/GenBank/DDBJ databases">
        <title>Genome Sequence of Bacillus sp. DW5-4.</title>
        <authorList>
            <person name="Lai Q."/>
            <person name="Liu Y."/>
            <person name="Shao Z."/>
        </authorList>
    </citation>
    <scope>NUCLEOTIDE SEQUENCE [LARGE SCALE GENOMIC DNA]</scope>
    <source>
        <strain evidence="6 7">DW5-4</strain>
    </source>
</reference>
<dbReference type="GO" id="GO:0006043">
    <property type="term" value="P:glucosamine catabolic process"/>
    <property type="evidence" value="ECO:0007669"/>
    <property type="project" value="TreeGrafter"/>
</dbReference>
<comment type="function">
    <text evidence="4">Catalyzes the reversible isomerization-deamination of glucosamine 6-phosphate (GlcN6P) to form fructose 6-phosphate (Fru6P) and ammonium ion.</text>
</comment>
<dbReference type="PANTHER" id="PTHR11280">
    <property type="entry name" value="GLUCOSAMINE-6-PHOSPHATE ISOMERASE"/>
    <property type="match status" value="1"/>
</dbReference>
<dbReference type="GO" id="GO:0005737">
    <property type="term" value="C:cytoplasm"/>
    <property type="evidence" value="ECO:0007669"/>
    <property type="project" value="TreeGrafter"/>
</dbReference>
<dbReference type="RefSeq" id="WP_034316565.1">
    <property type="nucleotide sequence ID" value="NZ_JOTP01000001.1"/>
</dbReference>
<dbReference type="GO" id="GO:0004342">
    <property type="term" value="F:glucosamine-6-phosphate deaminase activity"/>
    <property type="evidence" value="ECO:0007669"/>
    <property type="project" value="UniProtKB-UniRule"/>
</dbReference>
<dbReference type="OrthoDB" id="9791139at2"/>
<evidence type="ECO:0000256" key="3">
    <source>
        <dbReference type="ARBA" id="ARBA00023277"/>
    </source>
</evidence>
<dbReference type="EMBL" id="JOTP01000001">
    <property type="protein sequence ID" value="KEP28017.1"/>
    <property type="molecule type" value="Genomic_DNA"/>
</dbReference>
<feature type="active site" description="Proton acceptor; for enolization step" evidence="4">
    <location>
        <position position="69"/>
    </location>
</feature>
<dbReference type="InterPro" id="IPR018321">
    <property type="entry name" value="Glucosamine6P_isomerase_CS"/>
</dbReference>
<evidence type="ECO:0000313" key="6">
    <source>
        <dbReference type="EMBL" id="KEP28017.1"/>
    </source>
</evidence>
<protein>
    <recommendedName>
        <fullName evidence="4">Glucosamine-6-phosphate deaminase</fullName>
        <ecNumber evidence="4">3.5.99.6</ecNumber>
    </recommendedName>
    <alternativeName>
        <fullName evidence="4">GlcN6P deaminase</fullName>
        <shortName evidence="4">GNPDA</shortName>
    </alternativeName>
    <alternativeName>
        <fullName evidence="4">Glucosamine-6-phosphate isomerase</fullName>
    </alternativeName>
</protein>
<keyword evidence="2 4" id="KW-0378">Hydrolase</keyword>
<dbReference type="HAMAP" id="MF_01241">
    <property type="entry name" value="GlcN6P_deamin"/>
    <property type="match status" value="1"/>
</dbReference>
<dbReference type="GO" id="GO:0006046">
    <property type="term" value="P:N-acetylglucosamine catabolic process"/>
    <property type="evidence" value="ECO:0007669"/>
    <property type="project" value="UniProtKB-UniRule"/>
</dbReference>
<comment type="similarity">
    <text evidence="4">Belongs to the glucosamine/galactosamine-6-phosphate isomerase family. NagB subfamily.</text>
</comment>
<dbReference type="NCBIfam" id="TIGR00502">
    <property type="entry name" value="nagB"/>
    <property type="match status" value="1"/>
</dbReference>
<evidence type="ECO:0000256" key="1">
    <source>
        <dbReference type="ARBA" id="ARBA00000644"/>
    </source>
</evidence>
<comment type="pathway">
    <text evidence="4">Amino-sugar metabolism; N-acetylneuraminate degradation; D-fructose 6-phosphate from N-acetylneuraminate: step 5/5.</text>
</comment>
<feature type="domain" description="Glucosamine/galactosamine-6-phosphate isomerase" evidence="5">
    <location>
        <begin position="10"/>
        <end position="231"/>
    </location>
</feature>
<comment type="catalytic activity">
    <reaction evidence="1 4">
        <text>alpha-D-glucosamine 6-phosphate + H2O = beta-D-fructose 6-phosphate + NH4(+)</text>
        <dbReference type="Rhea" id="RHEA:12172"/>
        <dbReference type="ChEBI" id="CHEBI:15377"/>
        <dbReference type="ChEBI" id="CHEBI:28938"/>
        <dbReference type="ChEBI" id="CHEBI:57634"/>
        <dbReference type="ChEBI" id="CHEBI:75989"/>
        <dbReference type="EC" id="3.5.99.6"/>
    </reaction>
</comment>
<feature type="active site" description="For ring-opening step" evidence="4">
    <location>
        <position position="138"/>
    </location>
</feature>
<dbReference type="UniPathway" id="UPA00629">
    <property type="reaction ID" value="UER00684"/>
</dbReference>
<dbReference type="Pfam" id="PF01182">
    <property type="entry name" value="Glucosamine_iso"/>
    <property type="match status" value="1"/>
</dbReference>
<dbReference type="GO" id="GO:0005975">
    <property type="term" value="P:carbohydrate metabolic process"/>
    <property type="evidence" value="ECO:0007669"/>
    <property type="project" value="InterPro"/>
</dbReference>
<organism evidence="6 7">
    <name type="scientific">Bacillus zhangzhouensis</name>
    <dbReference type="NCBI Taxonomy" id="1178540"/>
    <lineage>
        <taxon>Bacteria</taxon>
        <taxon>Bacillati</taxon>
        <taxon>Bacillota</taxon>
        <taxon>Bacilli</taxon>
        <taxon>Bacillales</taxon>
        <taxon>Bacillaceae</taxon>
        <taxon>Bacillus</taxon>
    </lineage>
</organism>
<comment type="caution">
    <text evidence="4">Lacks conserved residue(s) required for the propagation of feature annotation.</text>
</comment>
<evidence type="ECO:0000313" key="7">
    <source>
        <dbReference type="Proteomes" id="UP000028091"/>
    </source>
</evidence>
<dbReference type="InterPro" id="IPR037171">
    <property type="entry name" value="NagB/RpiA_transferase-like"/>
</dbReference>
<dbReference type="PANTHER" id="PTHR11280:SF5">
    <property type="entry name" value="GLUCOSAMINE-6-PHOSPHATE ISOMERASE"/>
    <property type="match status" value="1"/>
</dbReference>
<evidence type="ECO:0000256" key="4">
    <source>
        <dbReference type="HAMAP-Rule" id="MF_01241"/>
    </source>
</evidence>
<dbReference type="Gene3D" id="3.40.50.1360">
    <property type="match status" value="1"/>
</dbReference>
<feature type="active site" description="Proton acceptor; for ring-opening step" evidence="4">
    <location>
        <position position="140"/>
    </location>
</feature>
<accession>A0A081LFJ1</accession>
<dbReference type="GO" id="GO:0042802">
    <property type="term" value="F:identical protein binding"/>
    <property type="evidence" value="ECO:0007669"/>
    <property type="project" value="TreeGrafter"/>
</dbReference>
<dbReference type="Proteomes" id="UP000028091">
    <property type="component" value="Unassembled WGS sequence"/>
</dbReference>
<dbReference type="InterPro" id="IPR004547">
    <property type="entry name" value="Glucosamine6P_isomerase"/>
</dbReference>
<name>A0A081LFJ1_9BACI</name>
<comment type="caution">
    <text evidence="6">The sequence shown here is derived from an EMBL/GenBank/DDBJ whole genome shotgun (WGS) entry which is preliminary data.</text>
</comment>
<dbReference type="SUPFAM" id="SSF100950">
    <property type="entry name" value="NagB/RpiA/CoA transferase-like"/>
    <property type="match status" value="1"/>
</dbReference>
<dbReference type="InterPro" id="IPR006148">
    <property type="entry name" value="Glc/Gal-6P_isomerase"/>
</dbReference>
<dbReference type="FunFam" id="3.40.50.1360:FF:000003">
    <property type="entry name" value="Glucosamine-6-phosphate deaminase"/>
    <property type="match status" value="1"/>
</dbReference>
<dbReference type="EC" id="3.5.99.6" evidence="4"/>
<keyword evidence="3 4" id="KW-0119">Carbohydrate metabolism</keyword>
<feature type="active site" description="For ring-opening step" evidence="4">
    <location>
        <position position="145"/>
    </location>
</feature>
<sequence>MNIIEFENKDQLGKEAAALIARTIASKPDAVLGLATGGTPIDTYKELIQLHQAKEKELSFKQTRTVNLDEYAGLHPDHKNSYMTYMKRHLFDHIDLPQDQYFLPNGAASNLEEECLRYDQLIQNVGGIDLQLLGIGQNGHIGFNEPGTSFDSKTHVVQLDENTRQANARYFSSIDEVPTHAITMGIASILSSKKILLLASGKSKAKVIQYLEQTEIHPDFPASALKLHQDVTIFIDREAGSLR</sequence>
<evidence type="ECO:0000259" key="5">
    <source>
        <dbReference type="Pfam" id="PF01182"/>
    </source>
</evidence>
<dbReference type="PROSITE" id="PS01161">
    <property type="entry name" value="GLC_GALNAC_ISOMERASE"/>
    <property type="match status" value="1"/>
</dbReference>
<dbReference type="CDD" id="cd01399">
    <property type="entry name" value="GlcN6P_deaminase"/>
    <property type="match status" value="1"/>
</dbReference>
<dbReference type="AlphaFoldDB" id="A0A081LFJ1"/>